<dbReference type="Gene3D" id="2.40.10.220">
    <property type="entry name" value="predicted glycosyltransferase like domains"/>
    <property type="match status" value="1"/>
</dbReference>
<sequence>MNSNNTKSGQTSRPNLRYHHRIPVDLELHLEVNGEKLPPCRVGNLSRSGIMVPCSQEILDQIAPNQESVAPHMAIPVRAQFEIPMGDNGSAWVDCGCDVVTVRRVARDCFHVGMSFTSFEDEGETLVDRYINEQLATGA</sequence>
<dbReference type="GO" id="GO:0035438">
    <property type="term" value="F:cyclic-di-GMP binding"/>
    <property type="evidence" value="ECO:0007669"/>
    <property type="project" value="InterPro"/>
</dbReference>
<protein>
    <submittedName>
        <fullName evidence="2">PilZ domain-containing protein</fullName>
    </submittedName>
</protein>
<feature type="domain" description="PilZ" evidence="1">
    <location>
        <begin position="16"/>
        <end position="132"/>
    </location>
</feature>
<dbReference type="AlphaFoldDB" id="A0A4R7JXR2"/>
<dbReference type="Proteomes" id="UP000295830">
    <property type="component" value="Unassembled WGS sequence"/>
</dbReference>
<dbReference type="Pfam" id="PF07238">
    <property type="entry name" value="PilZ"/>
    <property type="match status" value="1"/>
</dbReference>
<evidence type="ECO:0000259" key="1">
    <source>
        <dbReference type="Pfam" id="PF07238"/>
    </source>
</evidence>
<organism evidence="2 3">
    <name type="scientific">Halospina denitrificans</name>
    <dbReference type="NCBI Taxonomy" id="332522"/>
    <lineage>
        <taxon>Bacteria</taxon>
        <taxon>Pseudomonadati</taxon>
        <taxon>Pseudomonadota</taxon>
        <taxon>Gammaproteobacteria</taxon>
        <taxon>Halospina</taxon>
    </lineage>
</organism>
<name>A0A4R7JXR2_9GAMM</name>
<evidence type="ECO:0000313" key="2">
    <source>
        <dbReference type="EMBL" id="TDT43262.1"/>
    </source>
</evidence>
<comment type="caution">
    <text evidence="2">The sequence shown here is derived from an EMBL/GenBank/DDBJ whole genome shotgun (WGS) entry which is preliminary data.</text>
</comment>
<evidence type="ECO:0000313" key="3">
    <source>
        <dbReference type="Proteomes" id="UP000295830"/>
    </source>
</evidence>
<dbReference type="InterPro" id="IPR009875">
    <property type="entry name" value="PilZ_domain"/>
</dbReference>
<accession>A0A4R7JXR2</accession>
<reference evidence="2 3" key="1">
    <citation type="submission" date="2019-03" db="EMBL/GenBank/DDBJ databases">
        <title>Genomic Encyclopedia of Type Strains, Phase IV (KMG-IV): sequencing the most valuable type-strain genomes for metagenomic binning, comparative biology and taxonomic classification.</title>
        <authorList>
            <person name="Goeker M."/>
        </authorList>
    </citation>
    <scope>NUCLEOTIDE SEQUENCE [LARGE SCALE GENOMIC DNA]</scope>
    <source>
        <strain evidence="2 3">DSM 15505</strain>
    </source>
</reference>
<proteinExistence type="predicted"/>
<dbReference type="RefSeq" id="WP_166645995.1">
    <property type="nucleotide sequence ID" value="NZ_SOAX01000002.1"/>
</dbReference>
<gene>
    <name evidence="2" type="ORF">DES49_1076</name>
</gene>
<keyword evidence="3" id="KW-1185">Reference proteome</keyword>
<dbReference type="EMBL" id="SOAX01000002">
    <property type="protein sequence ID" value="TDT43262.1"/>
    <property type="molecule type" value="Genomic_DNA"/>
</dbReference>